<evidence type="ECO:0000256" key="5">
    <source>
        <dbReference type="SAM" id="Phobius"/>
    </source>
</evidence>
<dbReference type="AlphaFoldDB" id="R7UNR3"/>
<dbReference type="Gene3D" id="1.20.1070.10">
    <property type="entry name" value="Rhodopsin 7-helix transmembrane proteins"/>
    <property type="match status" value="1"/>
</dbReference>
<dbReference type="Proteomes" id="UP000014760">
    <property type="component" value="Unassembled WGS sequence"/>
</dbReference>
<reference evidence="8" key="3">
    <citation type="submission" date="2015-06" db="UniProtKB">
        <authorList>
            <consortium name="EnsemblMetazoa"/>
        </authorList>
    </citation>
    <scope>IDENTIFICATION</scope>
</reference>
<dbReference type="OrthoDB" id="10011262at2759"/>
<dbReference type="EMBL" id="AMQN01006842">
    <property type="status" value="NOT_ANNOTATED_CDS"/>
    <property type="molecule type" value="Genomic_DNA"/>
</dbReference>
<sequence length="191" mass="21372">MAIFAVILAIGTYSPGFFKYKIIKVEGGLFRALPTSLGGNMIYYYLHTVVIMNLVSYVLPMVIISYATIRLIISLRSQTTSMSSQRAKRDLTKSVVVIVILFIVLQSFRPVRYILLRVFNPYSKAIRCQGPLMYFAPLPPFTTILNSSVNFLIYVLCAKGFRKRVATIICLKRNKLGPAESSTGGTNLDVL</sequence>
<evidence type="ECO:0000256" key="4">
    <source>
        <dbReference type="ARBA" id="ARBA00023136"/>
    </source>
</evidence>
<dbReference type="PANTHER" id="PTHR46641">
    <property type="entry name" value="FMRFAMIDE RECEPTOR-RELATED"/>
    <property type="match status" value="1"/>
</dbReference>
<organism evidence="7">
    <name type="scientific">Capitella teleta</name>
    <name type="common">Polychaete worm</name>
    <dbReference type="NCBI Taxonomy" id="283909"/>
    <lineage>
        <taxon>Eukaryota</taxon>
        <taxon>Metazoa</taxon>
        <taxon>Spiralia</taxon>
        <taxon>Lophotrochozoa</taxon>
        <taxon>Annelida</taxon>
        <taxon>Polychaeta</taxon>
        <taxon>Sedentaria</taxon>
        <taxon>Scolecida</taxon>
        <taxon>Capitellidae</taxon>
        <taxon>Capitella</taxon>
    </lineage>
</organism>
<dbReference type="GO" id="GO:0016020">
    <property type="term" value="C:membrane"/>
    <property type="evidence" value="ECO:0007669"/>
    <property type="project" value="UniProtKB-SubCell"/>
</dbReference>
<keyword evidence="3 5" id="KW-1133">Transmembrane helix</keyword>
<dbReference type="PANTHER" id="PTHR46641:SF2">
    <property type="entry name" value="FMRFAMIDE RECEPTOR"/>
    <property type="match status" value="1"/>
</dbReference>
<evidence type="ECO:0000256" key="1">
    <source>
        <dbReference type="ARBA" id="ARBA00004370"/>
    </source>
</evidence>
<proteinExistence type="predicted"/>
<gene>
    <name evidence="7" type="ORF">CAPTEDRAFT_208895</name>
</gene>
<evidence type="ECO:0000256" key="3">
    <source>
        <dbReference type="ARBA" id="ARBA00022989"/>
    </source>
</evidence>
<dbReference type="InterPro" id="IPR017452">
    <property type="entry name" value="GPCR_Rhodpsn_7TM"/>
</dbReference>
<comment type="subcellular location">
    <subcellularLocation>
        <location evidence="1">Membrane</location>
    </subcellularLocation>
</comment>
<keyword evidence="4 5" id="KW-0472">Membrane</keyword>
<feature type="transmembrane region" description="Helical" evidence="5">
    <location>
        <begin position="42"/>
        <end position="73"/>
    </location>
</feature>
<dbReference type="HOGENOM" id="CLU_1422702_0_0_1"/>
<feature type="transmembrane region" description="Helical" evidence="5">
    <location>
        <begin position="135"/>
        <end position="157"/>
    </location>
</feature>
<reference evidence="9" key="1">
    <citation type="submission" date="2012-12" db="EMBL/GenBank/DDBJ databases">
        <authorList>
            <person name="Hellsten U."/>
            <person name="Grimwood J."/>
            <person name="Chapman J.A."/>
            <person name="Shapiro H."/>
            <person name="Aerts A."/>
            <person name="Otillar R.P."/>
            <person name="Terry A.Y."/>
            <person name="Boore J.L."/>
            <person name="Simakov O."/>
            <person name="Marletaz F."/>
            <person name="Cho S.-J."/>
            <person name="Edsinger-Gonzales E."/>
            <person name="Havlak P."/>
            <person name="Kuo D.-H."/>
            <person name="Larsson T."/>
            <person name="Lv J."/>
            <person name="Arendt D."/>
            <person name="Savage R."/>
            <person name="Osoegawa K."/>
            <person name="de Jong P."/>
            <person name="Lindberg D.R."/>
            <person name="Seaver E.C."/>
            <person name="Weisblat D.A."/>
            <person name="Putnam N.H."/>
            <person name="Grigoriev I.V."/>
            <person name="Rokhsar D.S."/>
        </authorList>
    </citation>
    <scope>NUCLEOTIDE SEQUENCE</scope>
    <source>
        <strain evidence="9">I ESC-2004</strain>
    </source>
</reference>
<dbReference type="PROSITE" id="PS50262">
    <property type="entry name" value="G_PROTEIN_RECEP_F1_2"/>
    <property type="match status" value="1"/>
</dbReference>
<evidence type="ECO:0000259" key="6">
    <source>
        <dbReference type="PROSITE" id="PS50262"/>
    </source>
</evidence>
<evidence type="ECO:0000256" key="2">
    <source>
        <dbReference type="ARBA" id="ARBA00022692"/>
    </source>
</evidence>
<dbReference type="InterPro" id="IPR052954">
    <property type="entry name" value="GPCR-Ligand_Int"/>
</dbReference>
<name>R7UNR3_CAPTE</name>
<dbReference type="EnsemblMetazoa" id="CapteT208895">
    <property type="protein sequence ID" value="CapteP208895"/>
    <property type="gene ID" value="CapteG208895"/>
</dbReference>
<dbReference type="SUPFAM" id="SSF81321">
    <property type="entry name" value="Family A G protein-coupled receptor-like"/>
    <property type="match status" value="1"/>
</dbReference>
<keyword evidence="2 5" id="KW-0812">Transmembrane</keyword>
<dbReference type="PROSITE" id="PS50890">
    <property type="entry name" value="PUA"/>
    <property type="match status" value="1"/>
</dbReference>
<protein>
    <recommendedName>
        <fullName evidence="6">G-protein coupled receptors family 1 profile domain-containing protein</fullName>
    </recommendedName>
</protein>
<evidence type="ECO:0000313" key="7">
    <source>
        <dbReference type="EMBL" id="ELU08174.1"/>
    </source>
</evidence>
<feature type="transmembrane region" description="Helical" evidence="5">
    <location>
        <begin position="94"/>
        <end position="115"/>
    </location>
</feature>
<evidence type="ECO:0000313" key="9">
    <source>
        <dbReference type="Proteomes" id="UP000014760"/>
    </source>
</evidence>
<keyword evidence="9" id="KW-1185">Reference proteome</keyword>
<dbReference type="STRING" id="283909.R7UNR3"/>
<reference evidence="7 9" key="2">
    <citation type="journal article" date="2013" name="Nature">
        <title>Insights into bilaterian evolution from three spiralian genomes.</title>
        <authorList>
            <person name="Simakov O."/>
            <person name="Marletaz F."/>
            <person name="Cho S.J."/>
            <person name="Edsinger-Gonzales E."/>
            <person name="Havlak P."/>
            <person name="Hellsten U."/>
            <person name="Kuo D.H."/>
            <person name="Larsson T."/>
            <person name="Lv J."/>
            <person name="Arendt D."/>
            <person name="Savage R."/>
            <person name="Osoegawa K."/>
            <person name="de Jong P."/>
            <person name="Grimwood J."/>
            <person name="Chapman J.A."/>
            <person name="Shapiro H."/>
            <person name="Aerts A."/>
            <person name="Otillar R.P."/>
            <person name="Terry A.Y."/>
            <person name="Boore J.L."/>
            <person name="Grigoriev I.V."/>
            <person name="Lindberg D.R."/>
            <person name="Seaver E.C."/>
            <person name="Weisblat D.A."/>
            <person name="Putnam N.H."/>
            <person name="Rokhsar D.S."/>
        </authorList>
    </citation>
    <scope>NUCLEOTIDE SEQUENCE</scope>
    <source>
        <strain evidence="7 9">I ESC-2004</strain>
    </source>
</reference>
<dbReference type="EMBL" id="KB299289">
    <property type="protein sequence ID" value="ELU08174.1"/>
    <property type="molecule type" value="Genomic_DNA"/>
</dbReference>
<feature type="domain" description="G-protein coupled receptors family 1 profile" evidence="6">
    <location>
        <begin position="44"/>
        <end position="154"/>
    </location>
</feature>
<accession>R7UNR3</accession>
<evidence type="ECO:0000313" key="8">
    <source>
        <dbReference type="EnsemblMetazoa" id="CapteP208895"/>
    </source>
</evidence>